<feature type="compositionally biased region" description="Basic and acidic residues" evidence="1">
    <location>
        <begin position="29"/>
        <end position="40"/>
    </location>
</feature>
<gene>
    <name evidence="2" type="ORF">I595_645</name>
</gene>
<dbReference type="AlphaFoldDB" id="A0A0P7B2N0"/>
<comment type="caution">
    <text evidence="2">The sequence shown here is derived from an EMBL/GenBank/DDBJ whole genome shotgun (WGS) entry which is preliminary data.</text>
</comment>
<organism evidence="2 3">
    <name type="scientific">Croceitalea dokdonensis DOKDO 023</name>
    <dbReference type="NCBI Taxonomy" id="1300341"/>
    <lineage>
        <taxon>Bacteria</taxon>
        <taxon>Pseudomonadati</taxon>
        <taxon>Bacteroidota</taxon>
        <taxon>Flavobacteriia</taxon>
        <taxon>Flavobacteriales</taxon>
        <taxon>Flavobacteriaceae</taxon>
        <taxon>Croceitalea</taxon>
    </lineage>
</organism>
<dbReference type="Proteomes" id="UP000050280">
    <property type="component" value="Unassembled WGS sequence"/>
</dbReference>
<evidence type="ECO:0000313" key="3">
    <source>
        <dbReference type="Proteomes" id="UP000050280"/>
    </source>
</evidence>
<proteinExistence type="predicted"/>
<sequence>MDGDVGSMGYWLGNKDVGDGEQEITSIGDGHRIEGQLHFR</sequence>
<name>A0A0P7B2N0_9FLAO</name>
<evidence type="ECO:0000256" key="1">
    <source>
        <dbReference type="SAM" id="MobiDB-lite"/>
    </source>
</evidence>
<protein>
    <submittedName>
        <fullName evidence="2">Polyketide cyclase/dehydrase</fullName>
    </submittedName>
</protein>
<keyword evidence="3" id="KW-1185">Reference proteome</keyword>
<accession>A0A0P7B2N0</accession>
<evidence type="ECO:0000313" key="2">
    <source>
        <dbReference type="EMBL" id="KPM33739.1"/>
    </source>
</evidence>
<dbReference type="EMBL" id="LDJX01000001">
    <property type="protein sequence ID" value="KPM33739.1"/>
    <property type="molecule type" value="Genomic_DNA"/>
</dbReference>
<reference evidence="2 3" key="1">
    <citation type="submission" date="2015-09" db="EMBL/GenBank/DDBJ databases">
        <title>Genome sequence of the marine flavobacterium Croceitalea dokdonensis DOKDO 023 that contains proton- and sodium-pumping rhodopsins.</title>
        <authorList>
            <person name="Kwon S.-K."/>
            <person name="Lee H.K."/>
            <person name="Kwak M.-J."/>
            <person name="Kim J.F."/>
        </authorList>
    </citation>
    <scope>NUCLEOTIDE SEQUENCE [LARGE SCALE GENOMIC DNA]</scope>
    <source>
        <strain evidence="2 3">DOKDO 023</strain>
    </source>
</reference>
<feature type="region of interest" description="Disordered" evidence="1">
    <location>
        <begin position="19"/>
        <end position="40"/>
    </location>
</feature>